<dbReference type="Gene3D" id="3.30.1380.10">
    <property type="match status" value="1"/>
</dbReference>
<evidence type="ECO:0000313" key="2">
    <source>
        <dbReference type="EMBL" id="TMM58854.1"/>
    </source>
</evidence>
<keyword evidence="3" id="KW-1185">Reference proteome</keyword>
<gene>
    <name evidence="2" type="ORF">FEE95_05325</name>
</gene>
<evidence type="ECO:0000313" key="3">
    <source>
        <dbReference type="Proteomes" id="UP000310314"/>
    </source>
</evidence>
<reference evidence="2 3" key="1">
    <citation type="submission" date="2019-05" db="EMBL/GenBank/DDBJ databases">
        <authorList>
            <person name="Zhang J.-Y."/>
            <person name="Feg X."/>
            <person name="Du Z.-J."/>
        </authorList>
    </citation>
    <scope>NUCLEOTIDE SEQUENCE [LARGE SCALE GENOMIC DNA]</scope>
    <source>
        <strain evidence="2 3">RZ26</strain>
    </source>
</reference>
<dbReference type="OrthoDB" id="655954at2"/>
<sequence>MFRKTIKFVLHLVIIVFLTISTQIGGLVYLITLLLVRNNSPRYRLKRFTTFSLLYLITTILFVPIIAPIFGREKIKKFEYVEARTFMTDLMNRNYVRPELNTSLQKIATGLDKKYPGIKLVYLDANFPFINKFPLLPHLSHSDGKKIDISLIYTDENGKLTNKKPSISGYGVYEGPKPSEYNQIEKCLDKGKWQYDFPRYLTFGIINSELTFSEKATKDLIQEILKQPSTGKLFIEPHLKTRLNMKNQRIRFHGCQAVRHDDHIHFQLK</sequence>
<name>A0A5S3QLT8_9FLAO</name>
<feature type="transmembrane region" description="Helical" evidence="1">
    <location>
        <begin position="12"/>
        <end position="36"/>
    </location>
</feature>
<evidence type="ECO:0000256" key="1">
    <source>
        <dbReference type="SAM" id="Phobius"/>
    </source>
</evidence>
<feature type="transmembrane region" description="Helical" evidence="1">
    <location>
        <begin position="48"/>
        <end position="70"/>
    </location>
</feature>
<keyword evidence="1" id="KW-0472">Membrane</keyword>
<dbReference type="AlphaFoldDB" id="A0A5S3QLT8"/>
<keyword evidence="1" id="KW-0812">Transmembrane</keyword>
<dbReference type="InterPro" id="IPR009045">
    <property type="entry name" value="Zn_M74/Hedgehog-like"/>
</dbReference>
<protein>
    <submittedName>
        <fullName evidence="2">Uncharacterized protein</fullName>
    </submittedName>
</protein>
<keyword evidence="1" id="KW-1133">Transmembrane helix</keyword>
<comment type="caution">
    <text evidence="2">The sequence shown here is derived from an EMBL/GenBank/DDBJ whole genome shotgun (WGS) entry which is preliminary data.</text>
</comment>
<proteinExistence type="predicted"/>
<accession>A0A5S3QLT8</accession>
<dbReference type="Proteomes" id="UP000310314">
    <property type="component" value="Unassembled WGS sequence"/>
</dbReference>
<dbReference type="EMBL" id="VATY01000001">
    <property type="protein sequence ID" value="TMM58854.1"/>
    <property type="molecule type" value="Genomic_DNA"/>
</dbReference>
<organism evidence="2 3">
    <name type="scientific">Maribacter algarum</name>
    <name type="common">ex Zhang et al. 2020</name>
    <dbReference type="NCBI Taxonomy" id="2578118"/>
    <lineage>
        <taxon>Bacteria</taxon>
        <taxon>Pseudomonadati</taxon>
        <taxon>Bacteroidota</taxon>
        <taxon>Flavobacteriia</taxon>
        <taxon>Flavobacteriales</taxon>
        <taxon>Flavobacteriaceae</taxon>
        <taxon>Maribacter</taxon>
    </lineage>
</organism>